<keyword evidence="8" id="KW-1185">Reference proteome</keyword>
<keyword evidence="2" id="KW-0813">Transport</keyword>
<evidence type="ECO:0000256" key="4">
    <source>
        <dbReference type="ARBA" id="ARBA00022840"/>
    </source>
</evidence>
<feature type="compositionally biased region" description="Basic and acidic residues" evidence="5">
    <location>
        <begin position="295"/>
        <end position="317"/>
    </location>
</feature>
<organism evidence="7 8">
    <name type="scientific">Halogranum rubrum</name>
    <dbReference type="NCBI Taxonomy" id="553466"/>
    <lineage>
        <taxon>Archaea</taxon>
        <taxon>Methanobacteriati</taxon>
        <taxon>Methanobacteriota</taxon>
        <taxon>Stenosarchaea group</taxon>
        <taxon>Halobacteria</taxon>
        <taxon>Halobacteriales</taxon>
        <taxon>Haloferacaceae</taxon>
    </lineage>
</organism>
<accession>A0A1I4BR27</accession>
<evidence type="ECO:0000259" key="6">
    <source>
        <dbReference type="PROSITE" id="PS50893"/>
    </source>
</evidence>
<dbReference type="EMBL" id="FOTC01000001">
    <property type="protein sequence ID" value="SFK71264.1"/>
    <property type="molecule type" value="Genomic_DNA"/>
</dbReference>
<dbReference type="SUPFAM" id="SSF52540">
    <property type="entry name" value="P-loop containing nucleoside triphosphate hydrolases"/>
    <property type="match status" value="1"/>
</dbReference>
<dbReference type="PROSITE" id="PS50893">
    <property type="entry name" value="ABC_TRANSPORTER_2"/>
    <property type="match status" value="1"/>
</dbReference>
<dbReference type="AlphaFoldDB" id="A0A1I4BR27"/>
<sequence length="327" mass="36622">MVSPAIELSGLTKYYGDVRGIEDLTLTVERGEVFGFLGPNGAGKSTAIRALLGFLRPTSGEVTLLGKRVADRHELVEVKHELGHIPGDFAFYDSLSGRRHLDYYESLRGGERRAELEALFPAPFDRKVGTYSRGNRQKLAIVQAFMHDPTLVVMDEPTSGLDPLVQRTFYEFLEAERERGVTVLFSSHILSEVRRVCDRVAVIRNGRLVAVEDIDTLLRKSGKVVRATLTEHPPIETFDLPGVVRGEYESKGVLKLIVNGGYDELLDRLSSYTVEDIEIREASLEDVFMHFYTDRDDGVTENERSEGDTERRERDGDDALPAESTDA</sequence>
<dbReference type="PANTHER" id="PTHR43335">
    <property type="entry name" value="ABC TRANSPORTER, ATP-BINDING PROTEIN"/>
    <property type="match status" value="1"/>
</dbReference>
<feature type="compositionally biased region" description="Acidic residues" evidence="5">
    <location>
        <begin position="318"/>
        <end position="327"/>
    </location>
</feature>
<reference evidence="8" key="1">
    <citation type="submission" date="2016-10" db="EMBL/GenBank/DDBJ databases">
        <authorList>
            <person name="Varghese N."/>
            <person name="Submissions S."/>
        </authorList>
    </citation>
    <scope>NUCLEOTIDE SEQUENCE [LARGE SCALE GENOMIC DNA]</scope>
    <source>
        <strain evidence="8">CGMCC 1.7738</strain>
    </source>
</reference>
<evidence type="ECO:0000256" key="2">
    <source>
        <dbReference type="ARBA" id="ARBA00022448"/>
    </source>
</evidence>
<name>A0A1I4BR27_9EURY</name>
<dbReference type="Pfam" id="PF00005">
    <property type="entry name" value="ABC_tran"/>
    <property type="match status" value="1"/>
</dbReference>
<evidence type="ECO:0000256" key="5">
    <source>
        <dbReference type="SAM" id="MobiDB-lite"/>
    </source>
</evidence>
<dbReference type="GO" id="GO:0016887">
    <property type="term" value="F:ATP hydrolysis activity"/>
    <property type="evidence" value="ECO:0007669"/>
    <property type="project" value="InterPro"/>
</dbReference>
<keyword evidence="3" id="KW-0547">Nucleotide-binding</keyword>
<dbReference type="Proteomes" id="UP000199607">
    <property type="component" value="Unassembled WGS sequence"/>
</dbReference>
<feature type="region of interest" description="Disordered" evidence="5">
    <location>
        <begin position="295"/>
        <end position="327"/>
    </location>
</feature>
<evidence type="ECO:0000256" key="3">
    <source>
        <dbReference type="ARBA" id="ARBA00022741"/>
    </source>
</evidence>
<evidence type="ECO:0000256" key="1">
    <source>
        <dbReference type="ARBA" id="ARBA00005417"/>
    </source>
</evidence>
<dbReference type="SMART" id="SM00382">
    <property type="entry name" value="AAA"/>
    <property type="match status" value="1"/>
</dbReference>
<evidence type="ECO:0000313" key="8">
    <source>
        <dbReference type="Proteomes" id="UP000199607"/>
    </source>
</evidence>
<dbReference type="RefSeq" id="WP_049894091.1">
    <property type="nucleotide sequence ID" value="NZ_FOTC01000001.1"/>
</dbReference>
<feature type="domain" description="ABC transporter" evidence="6">
    <location>
        <begin position="6"/>
        <end position="230"/>
    </location>
</feature>
<protein>
    <submittedName>
        <fullName evidence="7">ABC-2 type transport system ATP-binding protein</fullName>
    </submittedName>
</protein>
<dbReference type="InterPro" id="IPR027417">
    <property type="entry name" value="P-loop_NTPase"/>
</dbReference>
<proteinExistence type="inferred from homology"/>
<dbReference type="InterPro" id="IPR003593">
    <property type="entry name" value="AAA+_ATPase"/>
</dbReference>
<dbReference type="GO" id="GO:0005524">
    <property type="term" value="F:ATP binding"/>
    <property type="evidence" value="ECO:0007669"/>
    <property type="project" value="UniProtKB-KW"/>
</dbReference>
<evidence type="ECO:0000313" key="7">
    <source>
        <dbReference type="EMBL" id="SFK71264.1"/>
    </source>
</evidence>
<dbReference type="InterPro" id="IPR003439">
    <property type="entry name" value="ABC_transporter-like_ATP-bd"/>
</dbReference>
<gene>
    <name evidence="7" type="ORF">SAMN04487950_0720</name>
</gene>
<keyword evidence="4 7" id="KW-0067">ATP-binding</keyword>
<dbReference type="STRING" id="553466.SAMN04487950_0720"/>
<comment type="similarity">
    <text evidence="1">Belongs to the ABC transporter superfamily.</text>
</comment>
<dbReference type="CDD" id="cd03230">
    <property type="entry name" value="ABC_DR_subfamily_A"/>
    <property type="match status" value="1"/>
</dbReference>
<dbReference type="PANTHER" id="PTHR43335:SF4">
    <property type="entry name" value="ABC TRANSPORTER, ATP-BINDING PROTEIN"/>
    <property type="match status" value="1"/>
</dbReference>
<dbReference type="Gene3D" id="3.40.50.300">
    <property type="entry name" value="P-loop containing nucleotide triphosphate hydrolases"/>
    <property type="match status" value="1"/>
</dbReference>